<evidence type="ECO:0000256" key="5">
    <source>
        <dbReference type="SAM" id="SignalP"/>
    </source>
</evidence>
<feature type="repeat" description="NHL" evidence="2">
    <location>
        <begin position="563"/>
        <end position="594"/>
    </location>
</feature>
<dbReference type="Pfam" id="PF20041">
    <property type="entry name" value="DUF6443"/>
    <property type="match status" value="1"/>
</dbReference>
<dbReference type="InterPro" id="IPR007280">
    <property type="entry name" value="Peptidase_C_arc/bac"/>
</dbReference>
<feature type="region of interest" description="Disordered" evidence="3">
    <location>
        <begin position="1610"/>
        <end position="1688"/>
    </location>
</feature>
<keyword evidence="4" id="KW-0472">Membrane</keyword>
<feature type="domain" description="Peptidase C-terminal archaeal/bacterial" evidence="6">
    <location>
        <begin position="78"/>
        <end position="141"/>
    </location>
</feature>
<name>A0ABU3GVC7_9SPHI</name>
<dbReference type="PANTHER" id="PTHR13833:SF71">
    <property type="entry name" value="NHL DOMAIN-CONTAINING PROTEIN"/>
    <property type="match status" value="1"/>
</dbReference>
<dbReference type="InterPro" id="IPR011042">
    <property type="entry name" value="6-blade_b-propeller_TolB-like"/>
</dbReference>
<feature type="domain" description="DUF6443" evidence="8">
    <location>
        <begin position="721"/>
        <end position="864"/>
    </location>
</feature>
<dbReference type="Proteomes" id="UP001258315">
    <property type="component" value="Unassembled WGS sequence"/>
</dbReference>
<dbReference type="InterPro" id="IPR056822">
    <property type="entry name" value="TEN_NHL"/>
</dbReference>
<dbReference type="EMBL" id="JAVLVU010000001">
    <property type="protein sequence ID" value="MDT3403737.1"/>
    <property type="molecule type" value="Genomic_DNA"/>
</dbReference>
<feature type="domain" description="Teneurin NHL" evidence="9">
    <location>
        <begin position="452"/>
        <end position="644"/>
    </location>
</feature>
<dbReference type="Gene3D" id="2.120.10.30">
    <property type="entry name" value="TolB, C-terminal domain"/>
    <property type="match status" value="4"/>
</dbReference>
<feature type="transmembrane region" description="Helical" evidence="4">
    <location>
        <begin position="1770"/>
        <end position="1788"/>
    </location>
</feature>
<accession>A0ABU3GVC7</accession>
<evidence type="ECO:0000259" key="8">
    <source>
        <dbReference type="Pfam" id="PF20041"/>
    </source>
</evidence>
<dbReference type="InterPro" id="IPR045619">
    <property type="entry name" value="DUF6443"/>
</dbReference>
<feature type="compositionally biased region" description="Basic and acidic residues" evidence="3">
    <location>
        <begin position="1736"/>
        <end position="1745"/>
    </location>
</feature>
<dbReference type="Pfam" id="PF04151">
    <property type="entry name" value="PPC"/>
    <property type="match status" value="2"/>
</dbReference>
<dbReference type="InterPro" id="IPR036725">
    <property type="entry name" value="ColE3_ribonuclease_sf"/>
</dbReference>
<evidence type="ECO:0000313" key="10">
    <source>
        <dbReference type="EMBL" id="MDT3403737.1"/>
    </source>
</evidence>
<dbReference type="Pfam" id="PF05345">
    <property type="entry name" value="He_PIG"/>
    <property type="match status" value="1"/>
</dbReference>
<sequence>MNLKPFTAGTYLRTLAVLLFTLILGATAKAQSGTSMYDAYPAGSFTACGGSYSDYRNNFYYNGVYYYSSTGYSSPDVWYSLTADAGTDLTVSLCGSNYDTYLRVLDEWGNEVYSNDDSQCGPSSYLQYTVPSTGVYYVVVEGYNDYTGDYALSITSSGGGLPEGANMSNAIDAGSFSITGSYSDTRSNALSCLGNDMGQPSNDIYYRFTLNSAATVTLSHCGSGFDTYLHLLNSSGTVIASNDDNGPSCAGNAASLQMVALAAGTYYVVNEGYGTNTGNIAFQLSVSMQLAPNISYAQAGTLSLPVGQPASGISPTNNGGPTYAYGQTVTFAGSGNIGATDGNGTAASFYQPLGLGTDASGNIYVADTGNDRIRKVTPSGIVSTFAGGVTGYADGTGTSARFNHPSSTSTDASGNVYVGDQSNHRIRMISPSGVVSTRAGNGTAGYADYVSLSASFNVPIGIAMDASGNLYVADTWNHRIRKVAANNMVSTVAGSGGTGMNNGAALSSTFNYPTAVAVGPSNILYVLDRYNHAIRRIDASGNVTTLAGNGSAGFADGSGGSAQFYYPTGMVIDGAGNLYVADEYNHRIRKVTPQGVVTTIAGSGSIGNIEGTGTAAMFNYPYGIALDPNGNILTSELGSHKIRKIVTAPFSISPALPQGLAFNPQTGVISGTPAVSSPATLYTITAIGSGGVGITTLTIATTGSGSGSNPQLYSNQNYILTRSPRVEVTDASTLGSRPASEVISAIQYFDGLGRPMQVVQFNANQDGTKDLVQPIAYDQFGREATKYLPYTASGTTGIFRNNALAEQQAFYHPGGSGNSGDQLGGGLVRIPTPYGITKFEPSPLNRPVEQGAPGDAWQPAGSGIAGSGHTVRTAYMNNTTDGERAVRLYRSTPVSAGDYRRSLSGNGYYPGGSLYLTVLKDENYIEGADGLAGQVHEYKDKEGHIVLKRTFNRRQDNSIETLSTYYVYDDFGNLSFVLPPGAHPDDTAVPVQGALDALCYQYRYDGRNRLVEKKIPGKGWEFIVYNRLGQVVITQDANQRSKSPQQMNYTKYDGLGRVIMTGIWIDDLHGNQPDIDIRQDLQTIANSVGQWEERVSNNSDGQNSGYSNNAIPQGSFGQLLTINYYDDYSFSSNPFGGPTGNQSIRTVGLLTGSKTNILGTNDYLWTVNYYDEEGRLVQSKTQNHLGGADIVKNSWNFSGELTATTRDHTAPGQSVTIANVYKYDHMGRKTDSWQRINGTQDSVLLSRLEYSELGLLRNKQIGNNLQSIAYSYNERGWLKAQNSNAFNMRLSYQDHGNAAYRQWNGNITSQVWGPAANPNLHYYDYTYDKLNRLLSGTSDEGFNETLGYDVMGNIQTLSRNPMGTNTYGYSGNQLTSISGFVNGTFVYDMNGNQTQDNTKGINITYNQLNLPQLISKPSTGETMTNQWLATGIKTRKVVGGITRDYIGGIEYNNGSIEFIQTEEGRALPNGSGGYTYDYMLRDHLGNTRVLLKHDGTVLETSDYYPFGLQVQRSGTTIPSPENRYKYNGKELQTEMGLGQYDYGARFYDPVIGRWTSVDPLGELGRRWSPYNYGMNNPIKYLDPDGMWTETANGYKSENAAEAQAFFRNLQNQQNDNDDKNKKGEKGKNKDGSKREKPDYTPPKPEYKKKGLPGFPGSKPLPSQKGARPSWDLGGTIPSAEADKDPEDQWKVPKGWWGEWDSENAEIEVYDKQGKHRGAWDPESGANKKEGKKNRKPTYDKFHNEEPDSPPIRTTDAQPNRGLHPTTKRTFGVGVVLTAILVFALHLVGGGS</sequence>
<feature type="region of interest" description="Disordered" evidence="3">
    <location>
        <begin position="1711"/>
        <end position="1764"/>
    </location>
</feature>
<dbReference type="SUPFAM" id="SSF101898">
    <property type="entry name" value="NHL repeat"/>
    <property type="match status" value="1"/>
</dbReference>
<feature type="repeat" description="NHL" evidence="2">
    <location>
        <begin position="349"/>
        <end position="379"/>
    </location>
</feature>
<keyword evidence="11" id="KW-1185">Reference proteome</keyword>
<dbReference type="SUPFAM" id="SSF63829">
    <property type="entry name" value="Calcium-dependent phosphotriesterase"/>
    <property type="match status" value="1"/>
</dbReference>
<dbReference type="InterPro" id="IPR022385">
    <property type="entry name" value="Rhs_assc_core"/>
</dbReference>
<dbReference type="Gene3D" id="2.180.10.10">
    <property type="entry name" value="RHS repeat-associated core"/>
    <property type="match status" value="1"/>
</dbReference>
<dbReference type="InterPro" id="IPR001258">
    <property type="entry name" value="NHL_repeat"/>
</dbReference>
<evidence type="ECO:0000256" key="1">
    <source>
        <dbReference type="ARBA" id="ARBA00022737"/>
    </source>
</evidence>
<dbReference type="CDD" id="cd14953">
    <property type="entry name" value="NHL_like_1"/>
    <property type="match status" value="1"/>
</dbReference>
<feature type="domain" description="Colicin E3-like ribonuclease" evidence="7">
    <location>
        <begin position="1688"/>
        <end position="1735"/>
    </location>
</feature>
<dbReference type="Gene3D" id="2.60.120.380">
    <property type="match status" value="2"/>
</dbReference>
<evidence type="ECO:0000259" key="9">
    <source>
        <dbReference type="Pfam" id="PF25021"/>
    </source>
</evidence>
<feature type="signal peptide" evidence="5">
    <location>
        <begin position="1"/>
        <end position="30"/>
    </location>
</feature>
<dbReference type="Gene3D" id="2.60.40.10">
    <property type="entry name" value="Immunoglobulins"/>
    <property type="match status" value="1"/>
</dbReference>
<dbReference type="Pfam" id="PF25021">
    <property type="entry name" value="TEN_NHL"/>
    <property type="match status" value="1"/>
</dbReference>
<keyword evidence="4" id="KW-0812">Transmembrane</keyword>
<organism evidence="10 11">
    <name type="scientific">Mucilaginibacter terrae</name>
    <dbReference type="NCBI Taxonomy" id="1955052"/>
    <lineage>
        <taxon>Bacteria</taxon>
        <taxon>Pseudomonadati</taxon>
        <taxon>Bacteroidota</taxon>
        <taxon>Sphingobacteriia</taxon>
        <taxon>Sphingobacteriales</taxon>
        <taxon>Sphingobacteriaceae</taxon>
        <taxon>Mucilaginibacter</taxon>
    </lineage>
</organism>
<proteinExistence type="predicted"/>
<feature type="chain" id="PRO_5046865378" evidence="5">
    <location>
        <begin position="31"/>
        <end position="1791"/>
    </location>
</feature>
<dbReference type="InterPro" id="IPR013783">
    <property type="entry name" value="Ig-like_fold"/>
</dbReference>
<evidence type="ECO:0000256" key="2">
    <source>
        <dbReference type="PROSITE-ProRule" id="PRU00504"/>
    </source>
</evidence>
<feature type="domain" description="Peptidase C-terminal archaeal/bacterial" evidence="6">
    <location>
        <begin position="205"/>
        <end position="268"/>
    </location>
</feature>
<dbReference type="InterPro" id="IPR009105">
    <property type="entry name" value="Colicin_E3_ribonuclease"/>
</dbReference>
<evidence type="ECO:0000259" key="7">
    <source>
        <dbReference type="Pfam" id="PF09000"/>
    </source>
</evidence>
<dbReference type="SUPFAM" id="SSF63840">
    <property type="entry name" value="Ribonuclease domain of colicin E3"/>
    <property type="match status" value="1"/>
</dbReference>
<keyword evidence="4" id="KW-1133">Transmembrane helix</keyword>
<feature type="compositionally biased region" description="Basic and acidic residues" evidence="3">
    <location>
        <begin position="1616"/>
        <end position="1648"/>
    </location>
</feature>
<dbReference type="PANTHER" id="PTHR13833">
    <property type="match status" value="1"/>
</dbReference>
<dbReference type="NCBIfam" id="TIGR03696">
    <property type="entry name" value="Rhs_assc_core"/>
    <property type="match status" value="1"/>
</dbReference>
<evidence type="ECO:0000259" key="6">
    <source>
        <dbReference type="Pfam" id="PF04151"/>
    </source>
</evidence>
<dbReference type="Gene3D" id="3.10.380.10">
    <property type="entry name" value="Colicin E3-like ribonuclease domain"/>
    <property type="match status" value="1"/>
</dbReference>
<evidence type="ECO:0000313" key="11">
    <source>
        <dbReference type="Proteomes" id="UP001258315"/>
    </source>
</evidence>
<keyword evidence="1" id="KW-0677">Repeat</keyword>
<feature type="repeat" description="NHL" evidence="2">
    <location>
        <begin position="456"/>
        <end position="486"/>
    </location>
</feature>
<dbReference type="Pfam" id="PF01436">
    <property type="entry name" value="NHL"/>
    <property type="match status" value="1"/>
</dbReference>
<reference evidence="11" key="1">
    <citation type="submission" date="2023-07" db="EMBL/GenBank/DDBJ databases">
        <title>Functional and genomic diversity of the sorghum phyllosphere microbiome.</title>
        <authorList>
            <person name="Shade A."/>
        </authorList>
    </citation>
    <scope>NUCLEOTIDE SEQUENCE [LARGE SCALE GENOMIC DNA]</scope>
    <source>
        <strain evidence="11">SORGH_AS_0422</strain>
    </source>
</reference>
<comment type="caution">
    <text evidence="10">The sequence shown here is derived from an EMBL/GenBank/DDBJ whole genome shotgun (WGS) entry which is preliminary data.</text>
</comment>
<gene>
    <name evidence="10" type="ORF">QE417_002809</name>
</gene>
<protein>
    <submittedName>
        <fullName evidence="10">RHS repeat-associated protein</fullName>
    </submittedName>
</protein>
<evidence type="ECO:0000256" key="3">
    <source>
        <dbReference type="SAM" id="MobiDB-lite"/>
    </source>
</evidence>
<dbReference type="PROSITE" id="PS51125">
    <property type="entry name" value="NHL"/>
    <property type="match status" value="3"/>
</dbReference>
<keyword evidence="5" id="KW-0732">Signal</keyword>
<dbReference type="Pfam" id="PF09000">
    <property type="entry name" value="Cytotoxic"/>
    <property type="match status" value="1"/>
</dbReference>
<evidence type="ECO:0000256" key="4">
    <source>
        <dbReference type="SAM" id="Phobius"/>
    </source>
</evidence>